<dbReference type="EMBL" id="CAUWAG010000003">
    <property type="protein sequence ID" value="CAJ2501198.1"/>
    <property type="molecule type" value="Genomic_DNA"/>
</dbReference>
<organism evidence="2 3">
    <name type="scientific">Anthostomella pinea</name>
    <dbReference type="NCBI Taxonomy" id="933095"/>
    <lineage>
        <taxon>Eukaryota</taxon>
        <taxon>Fungi</taxon>
        <taxon>Dikarya</taxon>
        <taxon>Ascomycota</taxon>
        <taxon>Pezizomycotina</taxon>
        <taxon>Sordariomycetes</taxon>
        <taxon>Xylariomycetidae</taxon>
        <taxon>Xylariales</taxon>
        <taxon>Xylariaceae</taxon>
        <taxon>Anthostomella</taxon>
    </lineage>
</organism>
<sequence>MQVSDGPDLPYRGTTPQARAAYTQSWATGAAKGHQRHNEHAHAGAVEDETFLTNTNLDSDPGPQRRTRQHRSTAQLEKRYGIADPAKWDEFSRSLMQQQRLSSFIAKDDHEREPVQQFEVPSRTSSQNRALNRFARALEKYADVAGAAGRAAIMTPTTSESKVSYHTVQPLMPYREEFQAAGLAVTSAEQRERSPRKAAVDLRHAGRSARASVSGLPTVRVDGQNEVARSGSSISSTGSFVRSTPPNGHITHPYVPLPTPQLKNNRKSGTQEKRKFFPWFRKKSPWTKAGGAHHPEAQKTPQYIEHGPVQTKMTLPPLPDRREYQDAQYRTGQEIQAEQSVPRAPRRPLPKRAITPKKEALVALTPSGIEQRDRGPHFESRTVQPPGNVQPKLLRSVMTPSKEASVVLTPSGIEQRDRGPHFEPRAERPPGNVRPKLLRTPKKNAFVALSPSGIEQRDRGPHFEPQTVRSPGYFDPRWSVPDGPQGKREMTQARPPRPHPATIETIQEEKEATPSRGQQAANHQAIRKRQGKAVAAKGTRQDSAPVSPESRDSSIPSLPYAAKHAVSTASSLERALDAVSRDLDEREQQVDKQTHVRTHHPALAETTNQHTKSSRQGESGYRTSQHRLSRQPHRNEKFIYVDRLMPPVESLPLNSKPLPPSPIRQPPSAPHTPQADEELHEDTKSDQSRTEEILQDLDVFFDNEDVDIKDRDVIKGLHVAVHAAADDSYDAYIRHKTGLRIRRFLADLKAVDEVKIEAAADQAARQRRTEYRRLQRIKDRKVKR</sequence>
<feature type="compositionally biased region" description="Polar residues" evidence="1">
    <location>
        <begin position="605"/>
        <end position="623"/>
    </location>
</feature>
<gene>
    <name evidence="2" type="ORF">KHLLAP_LOCUS1666</name>
</gene>
<keyword evidence="3" id="KW-1185">Reference proteome</keyword>
<accession>A0AAI8YE28</accession>
<proteinExistence type="predicted"/>
<feature type="region of interest" description="Disordered" evidence="1">
    <location>
        <begin position="186"/>
        <end position="213"/>
    </location>
</feature>
<name>A0AAI8YE28_9PEZI</name>
<feature type="region of interest" description="Disordered" evidence="1">
    <location>
        <begin position="370"/>
        <end position="635"/>
    </location>
</feature>
<feature type="compositionally biased region" description="Basic and acidic residues" evidence="1">
    <location>
        <begin position="414"/>
        <end position="428"/>
    </location>
</feature>
<reference evidence="2" key="1">
    <citation type="submission" date="2023-10" db="EMBL/GenBank/DDBJ databases">
        <authorList>
            <person name="Hackl T."/>
        </authorList>
    </citation>
    <scope>NUCLEOTIDE SEQUENCE</scope>
</reference>
<feature type="region of interest" description="Disordered" evidence="1">
    <location>
        <begin position="251"/>
        <end position="271"/>
    </location>
</feature>
<protein>
    <submittedName>
        <fullName evidence="2">Uu.00g040510.m01.CDS01</fullName>
    </submittedName>
</protein>
<feature type="compositionally biased region" description="Basic and acidic residues" evidence="1">
    <location>
        <begin position="574"/>
        <end position="594"/>
    </location>
</feature>
<evidence type="ECO:0000256" key="1">
    <source>
        <dbReference type="SAM" id="MobiDB-lite"/>
    </source>
</evidence>
<dbReference type="Proteomes" id="UP001295740">
    <property type="component" value="Unassembled WGS sequence"/>
</dbReference>
<evidence type="ECO:0000313" key="3">
    <source>
        <dbReference type="Proteomes" id="UP001295740"/>
    </source>
</evidence>
<feature type="region of interest" description="Disordered" evidence="1">
    <location>
        <begin position="1"/>
        <end position="74"/>
    </location>
</feature>
<feature type="compositionally biased region" description="Basic and acidic residues" evidence="1">
    <location>
        <begin position="189"/>
        <end position="204"/>
    </location>
</feature>
<dbReference type="AlphaFoldDB" id="A0AAI8YE28"/>
<feature type="compositionally biased region" description="Basic and acidic residues" evidence="1">
    <location>
        <begin position="370"/>
        <end position="380"/>
    </location>
</feature>
<feature type="region of interest" description="Disordered" evidence="1">
    <location>
        <begin position="285"/>
        <end position="319"/>
    </location>
</feature>
<comment type="caution">
    <text evidence="2">The sequence shown here is derived from an EMBL/GenBank/DDBJ whole genome shotgun (WGS) entry which is preliminary data.</text>
</comment>
<feature type="compositionally biased region" description="Pro residues" evidence="1">
    <location>
        <begin position="657"/>
        <end position="670"/>
    </location>
</feature>
<evidence type="ECO:0000313" key="2">
    <source>
        <dbReference type="EMBL" id="CAJ2501198.1"/>
    </source>
</evidence>
<feature type="compositionally biased region" description="Polar residues" evidence="1">
    <location>
        <begin position="14"/>
        <end position="27"/>
    </location>
</feature>
<feature type="region of interest" description="Disordered" evidence="1">
    <location>
        <begin position="650"/>
        <end position="689"/>
    </location>
</feature>